<feature type="region of interest" description="Disordered" evidence="1">
    <location>
        <begin position="873"/>
        <end position="1029"/>
    </location>
</feature>
<feature type="compositionally biased region" description="Basic and acidic residues" evidence="1">
    <location>
        <begin position="449"/>
        <end position="471"/>
    </location>
</feature>
<protein>
    <submittedName>
        <fullName evidence="2">Uncharacterized protein</fullName>
    </submittedName>
</protein>
<feature type="compositionally biased region" description="Polar residues" evidence="1">
    <location>
        <begin position="690"/>
        <end position="706"/>
    </location>
</feature>
<feature type="compositionally biased region" description="Basic and acidic residues" evidence="1">
    <location>
        <begin position="605"/>
        <end position="619"/>
    </location>
</feature>
<feature type="compositionally biased region" description="Basic and acidic residues" evidence="1">
    <location>
        <begin position="373"/>
        <end position="389"/>
    </location>
</feature>
<proteinExistence type="predicted"/>
<feature type="compositionally biased region" description="Basic and acidic residues" evidence="1">
    <location>
        <begin position="422"/>
        <end position="433"/>
    </location>
</feature>
<feature type="compositionally biased region" description="Polar residues" evidence="1">
    <location>
        <begin position="628"/>
        <end position="639"/>
    </location>
</feature>
<name>A0A8S5QV07_9CAUD</name>
<evidence type="ECO:0000313" key="2">
    <source>
        <dbReference type="EMBL" id="DAE22888.1"/>
    </source>
</evidence>
<evidence type="ECO:0000256" key="1">
    <source>
        <dbReference type="SAM" id="MobiDB-lite"/>
    </source>
</evidence>
<feature type="region of interest" description="Disordered" evidence="1">
    <location>
        <begin position="265"/>
        <end position="815"/>
    </location>
</feature>
<feature type="compositionally biased region" description="Basic and acidic residues" evidence="1">
    <location>
        <begin position="1014"/>
        <end position="1029"/>
    </location>
</feature>
<feature type="compositionally biased region" description="Polar residues" evidence="1">
    <location>
        <begin position="390"/>
        <end position="399"/>
    </location>
</feature>
<feature type="compositionally biased region" description="Basic and acidic residues" evidence="1">
    <location>
        <begin position="490"/>
        <end position="516"/>
    </location>
</feature>
<feature type="region of interest" description="Disordered" evidence="1">
    <location>
        <begin position="837"/>
        <end position="856"/>
    </location>
</feature>
<feature type="compositionally biased region" description="Basic and acidic residues" evidence="1">
    <location>
        <begin position="298"/>
        <end position="313"/>
    </location>
</feature>
<dbReference type="EMBL" id="BK015741">
    <property type="protein sequence ID" value="DAE22888.1"/>
    <property type="molecule type" value="Genomic_DNA"/>
</dbReference>
<accession>A0A8S5QV07</accession>
<sequence length="1060" mass="113395">MNSIAVTKPDMGVLSRERLQLSPFGILAQTFAEDLLARAEQKEGLWSYVPLELLEEGERVPPSEAVRPKVTLQVDLQLVLEALRREGDRSEQQQATERIVERVLQLQAKRGPAPAEKAAAPERPASPVVQGIVRQEFHQHLTQNIHITQSLSQGADLGQQRPPGDLARQAEAFSQRLQTLREEGMAFPRESTAEQGRVRVSKLPEGGSQMPPAHAPQEAALPPQEAMELLEDRGEESARTTERAQAALARSGERLQSLLEQILKSEEKERASGRAPTPLKPQRGEIAPVGETGQTGRTGEDGERRTRGPEKNVRPTVSGKPYREPTAGEHQPGGTEKPAGEGRPAGRTRSEGKPSVLDKAAAGISLPLSTTARDIRMRPEGFLHERPEQSSENPGTTAAAQPPVELSHRTAAEGESPPYEGDVPRGRGTERGHPSAAPAEPAGQSGEKPSSRENRTGEQQKGRQDSRRQDAVQRTASGAEQKKHTAPGRNDQEARAEKVTGEDTQPHAPDHTEKAAEAAVPGTWTLSPTVRDIRTGGNPPKEQDGAKQPLLPGAEQMVRPPVELSHRMAAEGEETAPWAETALQSRRKEKPEQNRPASASVKRKERGERDRGGEDERRQRAAAGETGTGQRHLSGTAAQSPYIGADLPGRAGDLQFAGKIPGPAEPGARTLPPTARDIRLGPGNHLGDQSEIQGSLEQLLSSQTEPMVQPPLELAHRLTEAGGDSPFKGDADGSRAKKPGQVFAAPGAENRQSGESSPGGKTESGQRARTGPGPEDGRYGAQGETIRRPVLGKARAGTSVKAGPKAPVRSTRPTAKAMAAAAANVGTLPVAARDIRVGGENSPGERNSAEGPQLSRQAEIFSQIPLELSRRAELAGGAGAESQPPADLLLNRPGSAGEIGFSGGQMAQAPMAGESTRPAGAAPFQPEPLTYGPGQPADARQSQGAAPRQSGGAVDLQNLPDWAKRFLREGAPTGPSGRTMGVARDIASLPPPETGDSVHWTAPSYQPPEAPMAYREREQAPQRRESGEIRISDAEIQRTADQVYRLIEERLRRERRRLGF</sequence>
<organism evidence="2">
    <name type="scientific">Myoviridae sp. ctISH16</name>
    <dbReference type="NCBI Taxonomy" id="2826637"/>
    <lineage>
        <taxon>Viruses</taxon>
        <taxon>Duplodnaviria</taxon>
        <taxon>Heunggongvirae</taxon>
        <taxon>Uroviricota</taxon>
        <taxon>Caudoviricetes</taxon>
    </lineage>
</organism>
<reference evidence="2" key="1">
    <citation type="journal article" date="2021" name="Proc. Natl. Acad. Sci. U.S.A.">
        <title>A Catalog of Tens of Thousands of Viruses from Human Metagenomes Reveals Hidden Associations with Chronic Diseases.</title>
        <authorList>
            <person name="Tisza M.J."/>
            <person name="Buck C.B."/>
        </authorList>
    </citation>
    <scope>NUCLEOTIDE SEQUENCE</scope>
    <source>
        <strain evidence="2">CtISH16</strain>
    </source>
</reference>